<dbReference type="RefSeq" id="WP_197667779.1">
    <property type="nucleotide sequence ID" value="NZ_JADUMB010000003.1"/>
</dbReference>
<evidence type="ECO:0000313" key="3">
    <source>
        <dbReference type="Proteomes" id="UP000635335"/>
    </source>
</evidence>
<protein>
    <submittedName>
        <fullName evidence="2">Uncharacterized protein</fullName>
    </submittedName>
</protein>
<evidence type="ECO:0000256" key="1">
    <source>
        <dbReference type="SAM" id="Phobius"/>
    </source>
</evidence>
<keyword evidence="1" id="KW-0812">Transmembrane</keyword>
<name>A0ABS0LZC8_9GAMM</name>
<proteinExistence type="predicted"/>
<comment type="caution">
    <text evidence="2">The sequence shown here is derived from an EMBL/GenBank/DDBJ whole genome shotgun (WGS) entry which is preliminary data.</text>
</comment>
<dbReference type="EMBL" id="JADUMB010000003">
    <property type="protein sequence ID" value="MBH1920687.1"/>
    <property type="molecule type" value="Genomic_DNA"/>
</dbReference>
<sequence>MSKRKNHHHTKKLYPSTFEKKQLVLQTISVVMAMVLFMANIGWSLIQNYIERENKLSNIRTVLAYEIYNNKKAIELIYNVRNIREHPTEDGEDTEEHPIYLDKYAKTKLSFLSAIDDKIFNIYNNQLDILSPDEVSLIMDYYRTLSELKSKISETTLTTNKNMTKKRIESAEYTLNDIYMRIFYLSDKLTNRYRDYTPKSSIDDLPCESLSCMKK</sequence>
<keyword evidence="1" id="KW-0472">Membrane</keyword>
<accession>A0ABS0LZC8</accession>
<keyword evidence="1" id="KW-1133">Transmembrane helix</keyword>
<dbReference type="Proteomes" id="UP000635335">
    <property type="component" value="Unassembled WGS sequence"/>
</dbReference>
<reference evidence="2 3" key="1">
    <citation type="submission" date="2020-11" db="EMBL/GenBank/DDBJ databases">
        <title>Enhanced detection system for hospital associated transmission using whole genome sequencing surveillance.</title>
        <authorList>
            <person name="Harrison L.H."/>
            <person name="Van Tyne D."/>
            <person name="Marsh J.W."/>
            <person name="Griffith M.P."/>
            <person name="Snyder D.J."/>
            <person name="Cooper V.S."/>
            <person name="Mustapha M."/>
        </authorList>
    </citation>
    <scope>NUCLEOTIDE SEQUENCE [LARGE SCALE GENOMIC DNA]</scope>
    <source>
        <strain evidence="2 3">SER00227</strain>
    </source>
</reference>
<gene>
    <name evidence="2" type="ORF">I5U16_11075</name>
</gene>
<organism evidence="2 3">
    <name type="scientific">Serratia surfactantfaciens</name>
    <dbReference type="NCBI Taxonomy" id="2741499"/>
    <lineage>
        <taxon>Bacteria</taxon>
        <taxon>Pseudomonadati</taxon>
        <taxon>Pseudomonadota</taxon>
        <taxon>Gammaproteobacteria</taxon>
        <taxon>Enterobacterales</taxon>
        <taxon>Yersiniaceae</taxon>
        <taxon>Serratia</taxon>
    </lineage>
</organism>
<evidence type="ECO:0000313" key="2">
    <source>
        <dbReference type="EMBL" id="MBH1920687.1"/>
    </source>
</evidence>
<keyword evidence="3" id="KW-1185">Reference proteome</keyword>
<feature type="transmembrane region" description="Helical" evidence="1">
    <location>
        <begin position="23"/>
        <end position="46"/>
    </location>
</feature>